<dbReference type="AlphaFoldDB" id="W0REE8"/>
<sequence>MSAQLDALRSFVARRPAAAAVPDDGGAQVLVVGSGKGGAGTSVVAALVALAAASLGRRVLLVDADPHVGPQRYLLGIAPERTLADLRAGVDVASLAVPVSATLSLVPGGPGSAGSPALDPAEQRALLRRVAALYPAHDLIVLDGGSRLDAVCACCDAGGGSAPPARLLVVADTDPIALAASYALVKAARERTSALPGGAVACDVIVNRRDDDAARLGFAQIAAACTEFLGAPVRHAGTLPDDGSLALALRAGMPLQDAAAGSPAAVAAHALVERLLADLASDRAAERAPRRSIPTSYAPSFRSSAVPSGATR</sequence>
<evidence type="ECO:0000256" key="1">
    <source>
        <dbReference type="ARBA" id="ARBA00022741"/>
    </source>
</evidence>
<dbReference type="KEGG" id="gba:J421_0206"/>
<dbReference type="Gene3D" id="3.40.50.300">
    <property type="entry name" value="P-loop containing nucleotide triphosphate hydrolases"/>
    <property type="match status" value="1"/>
</dbReference>
<dbReference type="Pfam" id="PF10609">
    <property type="entry name" value="ParA"/>
    <property type="match status" value="1"/>
</dbReference>
<accession>W0REE8</accession>
<reference evidence="4 5" key="1">
    <citation type="journal article" date="2014" name="Genome Announc.">
        <title>Genome Sequence and Methylome of Soil Bacterium Gemmatirosa kalamazoonensis KBS708T, a Member of the Rarely Cultivated Gemmatimonadetes Phylum.</title>
        <authorList>
            <person name="Debruyn J.M."/>
            <person name="Radosevich M."/>
            <person name="Wommack K.E."/>
            <person name="Polson S.W."/>
            <person name="Hauser L.J."/>
            <person name="Fawaz M.N."/>
            <person name="Korlach J."/>
            <person name="Tsai Y.C."/>
        </authorList>
    </citation>
    <scope>NUCLEOTIDE SEQUENCE [LARGE SCALE GENOMIC DNA]</scope>
    <source>
        <strain evidence="4 5">KBS708</strain>
    </source>
</reference>
<dbReference type="GO" id="GO:0051782">
    <property type="term" value="P:negative regulation of cell division"/>
    <property type="evidence" value="ECO:0007669"/>
    <property type="project" value="TreeGrafter"/>
</dbReference>
<gene>
    <name evidence="4" type="ORF">J421_0206</name>
</gene>
<dbReference type="HOGENOM" id="CLU_890696_0_0_0"/>
<protein>
    <submittedName>
        <fullName evidence="4">Cobyrinic acid ac-diamide synthase</fullName>
    </submittedName>
</protein>
<name>W0REE8_9BACT</name>
<dbReference type="SUPFAM" id="SSF52540">
    <property type="entry name" value="P-loop containing nucleoside triphosphate hydrolases"/>
    <property type="match status" value="1"/>
</dbReference>
<organism evidence="4 5">
    <name type="scientific">Gemmatirosa kalamazoonensis</name>
    <dbReference type="NCBI Taxonomy" id="861299"/>
    <lineage>
        <taxon>Bacteria</taxon>
        <taxon>Pseudomonadati</taxon>
        <taxon>Gemmatimonadota</taxon>
        <taxon>Gemmatimonadia</taxon>
        <taxon>Gemmatimonadales</taxon>
        <taxon>Gemmatimonadaceae</taxon>
        <taxon>Gemmatirosa</taxon>
    </lineage>
</organism>
<dbReference type="GO" id="GO:0005524">
    <property type="term" value="F:ATP binding"/>
    <property type="evidence" value="ECO:0007669"/>
    <property type="project" value="UniProtKB-KW"/>
</dbReference>
<keyword evidence="5" id="KW-1185">Reference proteome</keyword>
<dbReference type="eggNOG" id="COG0455">
    <property type="taxonomic scope" value="Bacteria"/>
</dbReference>
<dbReference type="InterPro" id="IPR033756">
    <property type="entry name" value="YlxH/NBP35"/>
</dbReference>
<dbReference type="GO" id="GO:0009898">
    <property type="term" value="C:cytoplasmic side of plasma membrane"/>
    <property type="evidence" value="ECO:0007669"/>
    <property type="project" value="TreeGrafter"/>
</dbReference>
<dbReference type="PANTHER" id="PTHR43384:SF4">
    <property type="entry name" value="CELLULOSE BIOSYNTHESIS PROTEIN BCSQ-RELATED"/>
    <property type="match status" value="1"/>
</dbReference>
<evidence type="ECO:0000256" key="2">
    <source>
        <dbReference type="ARBA" id="ARBA00022840"/>
    </source>
</evidence>
<feature type="compositionally biased region" description="Polar residues" evidence="3">
    <location>
        <begin position="293"/>
        <end position="312"/>
    </location>
</feature>
<evidence type="ECO:0000313" key="4">
    <source>
        <dbReference type="EMBL" id="AHG87743.1"/>
    </source>
</evidence>
<feature type="region of interest" description="Disordered" evidence="3">
    <location>
        <begin position="282"/>
        <end position="312"/>
    </location>
</feature>
<keyword evidence="2" id="KW-0067">ATP-binding</keyword>
<dbReference type="PANTHER" id="PTHR43384">
    <property type="entry name" value="SEPTUM SITE-DETERMINING PROTEIN MIND HOMOLOG, CHLOROPLASTIC-RELATED"/>
    <property type="match status" value="1"/>
</dbReference>
<dbReference type="RefSeq" id="WP_025409299.1">
    <property type="nucleotide sequence ID" value="NZ_CP007128.1"/>
</dbReference>
<dbReference type="EMBL" id="CP007128">
    <property type="protein sequence ID" value="AHG87743.1"/>
    <property type="molecule type" value="Genomic_DNA"/>
</dbReference>
<keyword evidence="1" id="KW-0547">Nucleotide-binding</keyword>
<dbReference type="GO" id="GO:0005829">
    <property type="term" value="C:cytosol"/>
    <property type="evidence" value="ECO:0007669"/>
    <property type="project" value="TreeGrafter"/>
</dbReference>
<dbReference type="InterPro" id="IPR050625">
    <property type="entry name" value="ParA/MinD_ATPase"/>
</dbReference>
<proteinExistence type="predicted"/>
<evidence type="ECO:0000313" key="5">
    <source>
        <dbReference type="Proteomes" id="UP000019151"/>
    </source>
</evidence>
<evidence type="ECO:0000256" key="3">
    <source>
        <dbReference type="SAM" id="MobiDB-lite"/>
    </source>
</evidence>
<dbReference type="InParanoid" id="W0REE8"/>
<dbReference type="GO" id="GO:0016887">
    <property type="term" value="F:ATP hydrolysis activity"/>
    <property type="evidence" value="ECO:0007669"/>
    <property type="project" value="TreeGrafter"/>
</dbReference>
<dbReference type="Proteomes" id="UP000019151">
    <property type="component" value="Chromosome"/>
</dbReference>
<dbReference type="InterPro" id="IPR027417">
    <property type="entry name" value="P-loop_NTPase"/>
</dbReference>
<dbReference type="STRING" id="861299.J421_0206"/>